<evidence type="ECO:0000313" key="9">
    <source>
        <dbReference type="Proteomes" id="UP001551675"/>
    </source>
</evidence>
<evidence type="ECO:0000313" key="8">
    <source>
        <dbReference type="EMBL" id="MEV0971889.1"/>
    </source>
</evidence>
<proteinExistence type="predicted"/>
<keyword evidence="3" id="KW-0479">Metal-binding</keyword>
<evidence type="ECO:0000259" key="7">
    <source>
        <dbReference type="PROSITE" id="PS51462"/>
    </source>
</evidence>
<dbReference type="GO" id="GO:0016787">
    <property type="term" value="F:hydrolase activity"/>
    <property type="evidence" value="ECO:0007669"/>
    <property type="project" value="UniProtKB-KW"/>
</dbReference>
<organism evidence="8 9">
    <name type="scientific">Microtetraspora glauca</name>
    <dbReference type="NCBI Taxonomy" id="1996"/>
    <lineage>
        <taxon>Bacteria</taxon>
        <taxon>Bacillati</taxon>
        <taxon>Actinomycetota</taxon>
        <taxon>Actinomycetes</taxon>
        <taxon>Streptosporangiales</taxon>
        <taxon>Streptosporangiaceae</taxon>
        <taxon>Microtetraspora</taxon>
    </lineage>
</organism>
<evidence type="ECO:0000256" key="6">
    <source>
        <dbReference type="ARBA" id="ARBA00023211"/>
    </source>
</evidence>
<keyword evidence="5" id="KW-0460">Magnesium</keyword>
<dbReference type="PANTHER" id="PTHR12318">
    <property type="entry name" value="TESTOSTERONE-REGULATED PROTEIN RP2"/>
    <property type="match status" value="1"/>
</dbReference>
<dbReference type="RefSeq" id="WP_358136538.1">
    <property type="nucleotide sequence ID" value="NZ_JBFALK010000014.1"/>
</dbReference>
<dbReference type="EC" id="3.6.-.-" evidence="8"/>
<dbReference type="CDD" id="cd18870">
    <property type="entry name" value="NUDIX_AcylCoAdiphos_Nudt19"/>
    <property type="match status" value="1"/>
</dbReference>
<evidence type="ECO:0000256" key="3">
    <source>
        <dbReference type="ARBA" id="ARBA00022723"/>
    </source>
</evidence>
<keyword evidence="6" id="KW-0464">Manganese</keyword>
<accession>A0ABV3GJS1</accession>
<protein>
    <submittedName>
        <fullName evidence="8">NUDIX hydrolase</fullName>
        <ecNumber evidence="8">3.6.-.-</ecNumber>
    </submittedName>
</protein>
<comment type="cofactor">
    <cofactor evidence="1">
        <name>Mn(2+)</name>
        <dbReference type="ChEBI" id="CHEBI:29035"/>
    </cofactor>
</comment>
<keyword evidence="9" id="KW-1185">Reference proteome</keyword>
<dbReference type="PANTHER" id="PTHR12318:SF0">
    <property type="entry name" value="ACYL-COENZYME A DIPHOSPHATASE NUDT19"/>
    <property type="match status" value="1"/>
</dbReference>
<sequence length="277" mass="29962">MGIPLPGEIGQRARDILAGRVPIVPARDAATVVVLRDDPLEVYLLRRKATMAFAAGAYVFPGGSVDPRDTDHAVAWAGPPPSDWAAAFGTDERTARGLVCAAVRETFEESGVLLAGPSATTIVADTTGDDWEADRLALIDRTLSFAEFLDRRGLVLRSDLLRAWAHWITPEIETKRFDTRFFVAALPPGQRTRDVGGEADEVAWMSPAAALDRGKAGEIMLMPPTFRTLTELAGFETIDDVLREEHAITTVQPSAAEVDGEMVLIVPDPDHVPGRTP</sequence>
<evidence type="ECO:0000256" key="1">
    <source>
        <dbReference type="ARBA" id="ARBA00001936"/>
    </source>
</evidence>
<gene>
    <name evidence="8" type="ORF">AB0I59_25080</name>
</gene>
<comment type="cofactor">
    <cofactor evidence="2">
        <name>Mg(2+)</name>
        <dbReference type="ChEBI" id="CHEBI:18420"/>
    </cofactor>
</comment>
<reference evidence="8 9" key="1">
    <citation type="submission" date="2024-06" db="EMBL/GenBank/DDBJ databases">
        <title>The Natural Products Discovery Center: Release of the First 8490 Sequenced Strains for Exploring Actinobacteria Biosynthetic Diversity.</title>
        <authorList>
            <person name="Kalkreuter E."/>
            <person name="Kautsar S.A."/>
            <person name="Yang D."/>
            <person name="Bader C.D."/>
            <person name="Teijaro C.N."/>
            <person name="Fluegel L."/>
            <person name="Davis C.M."/>
            <person name="Simpson J.R."/>
            <person name="Lauterbach L."/>
            <person name="Steele A.D."/>
            <person name="Gui C."/>
            <person name="Meng S."/>
            <person name="Li G."/>
            <person name="Viehrig K."/>
            <person name="Ye F."/>
            <person name="Su P."/>
            <person name="Kiefer A.F."/>
            <person name="Nichols A."/>
            <person name="Cepeda A.J."/>
            <person name="Yan W."/>
            <person name="Fan B."/>
            <person name="Jiang Y."/>
            <person name="Adhikari A."/>
            <person name="Zheng C.-J."/>
            <person name="Schuster L."/>
            <person name="Cowan T.M."/>
            <person name="Smanski M.J."/>
            <person name="Chevrette M.G."/>
            <person name="De Carvalho L.P.S."/>
            <person name="Shen B."/>
        </authorList>
    </citation>
    <scope>NUCLEOTIDE SEQUENCE [LARGE SCALE GENOMIC DNA]</scope>
    <source>
        <strain evidence="8 9">NPDC050100</strain>
    </source>
</reference>
<feature type="domain" description="Nudix hydrolase" evidence="7">
    <location>
        <begin position="25"/>
        <end position="227"/>
    </location>
</feature>
<dbReference type="InterPro" id="IPR015797">
    <property type="entry name" value="NUDIX_hydrolase-like_dom_sf"/>
</dbReference>
<comment type="caution">
    <text evidence="8">The sequence shown here is derived from an EMBL/GenBank/DDBJ whole genome shotgun (WGS) entry which is preliminary data.</text>
</comment>
<dbReference type="EMBL" id="JBFALK010000014">
    <property type="protein sequence ID" value="MEV0971889.1"/>
    <property type="molecule type" value="Genomic_DNA"/>
</dbReference>
<dbReference type="Proteomes" id="UP001551675">
    <property type="component" value="Unassembled WGS sequence"/>
</dbReference>
<dbReference type="InterPro" id="IPR039121">
    <property type="entry name" value="NUDT19"/>
</dbReference>
<name>A0ABV3GJS1_MICGL</name>
<dbReference type="SUPFAM" id="SSF55811">
    <property type="entry name" value="Nudix"/>
    <property type="match status" value="1"/>
</dbReference>
<evidence type="ECO:0000256" key="5">
    <source>
        <dbReference type="ARBA" id="ARBA00022842"/>
    </source>
</evidence>
<dbReference type="Gene3D" id="3.90.79.10">
    <property type="entry name" value="Nucleoside Triphosphate Pyrophosphohydrolase"/>
    <property type="match status" value="1"/>
</dbReference>
<keyword evidence="4 8" id="KW-0378">Hydrolase</keyword>
<dbReference type="PROSITE" id="PS51462">
    <property type="entry name" value="NUDIX"/>
    <property type="match status" value="1"/>
</dbReference>
<evidence type="ECO:0000256" key="2">
    <source>
        <dbReference type="ARBA" id="ARBA00001946"/>
    </source>
</evidence>
<evidence type="ECO:0000256" key="4">
    <source>
        <dbReference type="ARBA" id="ARBA00022801"/>
    </source>
</evidence>
<dbReference type="InterPro" id="IPR000086">
    <property type="entry name" value="NUDIX_hydrolase_dom"/>
</dbReference>